<reference evidence="5 6" key="1">
    <citation type="submission" date="2019-09" db="EMBL/GenBank/DDBJ databases">
        <title>High taxonomic diversity of Micromonospora strains isolated from Medicago sativa nodules in different geographical locations.</title>
        <authorList>
            <person name="Martinez-Hidalgo P."/>
            <person name="Flores-Felix J.D."/>
            <person name="Velazquez E."/>
            <person name="Brau L."/>
            <person name="Trujillo M.E."/>
            <person name="Martinez-Molina E."/>
        </authorList>
    </citation>
    <scope>NUCLEOTIDE SEQUENCE [LARGE SCALE GENOMIC DNA]</scope>
    <source>
        <strain evidence="5 6">ALFB5</strain>
    </source>
</reference>
<dbReference type="SMART" id="SM00827">
    <property type="entry name" value="PKS_AT"/>
    <property type="match status" value="1"/>
</dbReference>
<evidence type="ECO:0000313" key="6">
    <source>
        <dbReference type="Proteomes" id="UP000471364"/>
    </source>
</evidence>
<dbReference type="InterPro" id="IPR057326">
    <property type="entry name" value="KR_dom"/>
</dbReference>
<dbReference type="Proteomes" id="UP000471364">
    <property type="component" value="Unassembled WGS sequence"/>
</dbReference>
<dbReference type="InterPro" id="IPR036736">
    <property type="entry name" value="ACP-like_sf"/>
</dbReference>
<dbReference type="SMART" id="SM01294">
    <property type="entry name" value="PKS_PP_betabranch"/>
    <property type="match status" value="1"/>
</dbReference>
<dbReference type="InterPro" id="IPR013968">
    <property type="entry name" value="PKS_KR"/>
</dbReference>
<keyword evidence="3" id="KW-0808">Transferase</keyword>
<dbReference type="InterPro" id="IPR016035">
    <property type="entry name" value="Acyl_Trfase/lysoPLipase"/>
</dbReference>
<feature type="domain" description="Carrier" evidence="4">
    <location>
        <begin position="717"/>
        <end position="792"/>
    </location>
</feature>
<organism evidence="5 6">
    <name type="scientific">Micromonospora aurantiaca</name>
    <name type="common">nom. illeg.</name>
    <dbReference type="NCBI Taxonomy" id="47850"/>
    <lineage>
        <taxon>Bacteria</taxon>
        <taxon>Bacillati</taxon>
        <taxon>Actinomycetota</taxon>
        <taxon>Actinomycetes</taxon>
        <taxon>Micromonosporales</taxon>
        <taxon>Micromonosporaceae</taxon>
        <taxon>Micromonospora</taxon>
    </lineage>
</organism>
<evidence type="ECO:0000256" key="1">
    <source>
        <dbReference type="ARBA" id="ARBA00022450"/>
    </source>
</evidence>
<name>A0ABQ6UBY8_9ACTN</name>
<dbReference type="SUPFAM" id="SSF47336">
    <property type="entry name" value="ACP-like"/>
    <property type="match status" value="1"/>
</dbReference>
<dbReference type="PANTHER" id="PTHR43775:SF51">
    <property type="entry name" value="INACTIVE PHENOLPHTHIOCEROL SYNTHESIS POLYKETIDE SYNTHASE TYPE I PKS1-RELATED"/>
    <property type="match status" value="1"/>
</dbReference>
<dbReference type="InterPro" id="IPR014043">
    <property type="entry name" value="Acyl_transferase_dom"/>
</dbReference>
<dbReference type="PROSITE" id="PS50075">
    <property type="entry name" value="CARRIER"/>
    <property type="match status" value="1"/>
</dbReference>
<dbReference type="CDD" id="cd08952">
    <property type="entry name" value="KR_1_SDR_x"/>
    <property type="match status" value="1"/>
</dbReference>
<dbReference type="InterPro" id="IPR050091">
    <property type="entry name" value="PKS_NRPS_Biosynth_Enz"/>
</dbReference>
<dbReference type="InterPro" id="IPR006162">
    <property type="entry name" value="Ppantetheine_attach_site"/>
</dbReference>
<evidence type="ECO:0000256" key="2">
    <source>
        <dbReference type="ARBA" id="ARBA00022553"/>
    </source>
</evidence>
<dbReference type="Gene3D" id="3.40.366.10">
    <property type="entry name" value="Malonyl-Coenzyme A Acyl Carrier Protein, domain 2"/>
    <property type="match status" value="1"/>
</dbReference>
<dbReference type="Gene3D" id="3.40.50.720">
    <property type="entry name" value="NAD(P)-binding Rossmann-like Domain"/>
    <property type="match status" value="1"/>
</dbReference>
<dbReference type="SUPFAM" id="SSF51735">
    <property type="entry name" value="NAD(P)-binding Rossmann-fold domains"/>
    <property type="match status" value="2"/>
</dbReference>
<dbReference type="PROSITE" id="PS00012">
    <property type="entry name" value="PHOSPHOPANTETHEINE"/>
    <property type="match status" value="1"/>
</dbReference>
<dbReference type="Pfam" id="PF08659">
    <property type="entry name" value="KR"/>
    <property type="match status" value="1"/>
</dbReference>
<comment type="caution">
    <text evidence="5">The sequence shown here is derived from an EMBL/GenBank/DDBJ whole genome shotgun (WGS) entry which is preliminary data.</text>
</comment>
<evidence type="ECO:0000256" key="3">
    <source>
        <dbReference type="ARBA" id="ARBA00022679"/>
    </source>
</evidence>
<evidence type="ECO:0000259" key="4">
    <source>
        <dbReference type="PROSITE" id="PS50075"/>
    </source>
</evidence>
<dbReference type="SUPFAM" id="SSF52151">
    <property type="entry name" value="FabD/lysophospholipase-like"/>
    <property type="match status" value="1"/>
</dbReference>
<dbReference type="Pfam" id="PF18369">
    <property type="entry name" value="PKS_DE"/>
    <property type="match status" value="1"/>
</dbReference>
<accession>A0ABQ6UBY8</accession>
<dbReference type="Pfam" id="PF00550">
    <property type="entry name" value="PP-binding"/>
    <property type="match status" value="1"/>
</dbReference>
<dbReference type="InterPro" id="IPR020806">
    <property type="entry name" value="PKS_PP-bd"/>
</dbReference>
<protein>
    <submittedName>
        <fullName evidence="5">SDR family NAD(P)-dependent oxidoreductase</fullName>
    </submittedName>
</protein>
<dbReference type="InterPro" id="IPR009081">
    <property type="entry name" value="PP-bd_ACP"/>
</dbReference>
<dbReference type="InterPro" id="IPR001227">
    <property type="entry name" value="Ac_transferase_dom_sf"/>
</dbReference>
<dbReference type="Gene3D" id="1.10.1200.10">
    <property type="entry name" value="ACP-like"/>
    <property type="match status" value="1"/>
</dbReference>
<dbReference type="PANTHER" id="PTHR43775">
    <property type="entry name" value="FATTY ACID SYNTHASE"/>
    <property type="match status" value="1"/>
</dbReference>
<dbReference type="EMBL" id="WAAR01000118">
    <property type="protein sequence ID" value="KAB1108354.1"/>
    <property type="molecule type" value="Genomic_DNA"/>
</dbReference>
<keyword evidence="6" id="KW-1185">Reference proteome</keyword>
<dbReference type="InterPro" id="IPR036291">
    <property type="entry name" value="NAD(P)-bd_dom_sf"/>
</dbReference>
<gene>
    <name evidence="5" type="ORF">F6X54_22845</name>
</gene>
<keyword evidence="1" id="KW-0596">Phosphopantetheine</keyword>
<evidence type="ECO:0000313" key="5">
    <source>
        <dbReference type="EMBL" id="KAB1108354.1"/>
    </source>
</evidence>
<dbReference type="SMART" id="SM00822">
    <property type="entry name" value="PKS_KR"/>
    <property type="match status" value="1"/>
</dbReference>
<dbReference type="InterPro" id="IPR041618">
    <property type="entry name" value="PKS_DE"/>
</dbReference>
<keyword evidence="2" id="KW-0597">Phosphoprotein</keyword>
<proteinExistence type="predicted"/>
<dbReference type="SMART" id="SM00823">
    <property type="entry name" value="PKS_PP"/>
    <property type="match status" value="1"/>
</dbReference>
<dbReference type="Gene3D" id="6.10.140.1830">
    <property type="match status" value="1"/>
</dbReference>
<sequence length="869" mass="91420">MEPMLAEFRAVLEGLAFAAPLLPVVSNVTGALADTEEIRSPEYWVRHVREAVRYADGVTALRETGVDTFLEVGPQSVLTAMNADVLAEDALAVAVQRRDRSETQALLHALAELHVHGVPVSWTQWFTDTGAARVDLPTYAFHRERYWPEPASRPRQTATHDGDADFWNAVERGDLNALAAQFGDDGTALDALTPALPVLSNWHRARTQRAVLDAWSYRVGWKRTDITAEPARPGVWLLVTAQDDLAEGTRAEAVTKALAEVGADVVRLTVDPVGTDRVGLARRLGDALADGPVTGVLSLLGLRDQPHPAHPAVPVGAAATLLLLQALHDTGATTRLWCLTRGAVSTGDGDTVHAVAQSGLWGLGLVAGLEHPHLWGGLVDLPEQVDATAWDRLVRVVTGAGDEDQLAVRPSGVFVRRLVRSAPTVPDAAQRWRPSGTVLVTGGTGALGAHVARWAAADGAEHVVLTSRRGERAPGAAELCEELTAQGVRASVVACDVADRDQVAELLARLDEDPAPLTAVVHAAGAGESGLIADTDLAAFAGVLDGKVAGALHLDALLGDRPLDAFVLFSSIAGVWGSGGQSAYAAGNAFLDALAEQRRGRGLAATSVAWGPWADGGMATGEAQQMLARRGLTAMAPADAVHAMRYAAGLPRAALTVADVDWAVFAPAYASARPRPLLDDIAEARDALHAHAGEQQPGAADALREHLLTLPRPERVRHLVDLVRTHASAVLGHAGTDRVKPQRAFKELGFDSLTAVELRNRLTGATGLSLPATLVFDHPTPAVLAENLLDGLLPEAAQADDGDPAEAAVRQTLAAIPLARLREAGLLDLLLNLADADGGTGAEPTDEALDLDDLDTDTLVRLALDGTDS</sequence>